<keyword evidence="2" id="KW-1185">Reference proteome</keyword>
<dbReference type="AlphaFoldDB" id="E4X6G6"/>
<gene>
    <name evidence="1" type="ORF">GSOID_T00003330001</name>
</gene>
<protein>
    <submittedName>
        <fullName evidence="1">Uncharacterized protein</fullName>
    </submittedName>
</protein>
<evidence type="ECO:0000313" key="1">
    <source>
        <dbReference type="EMBL" id="CBY07967.1"/>
    </source>
</evidence>
<dbReference type="OrthoDB" id="10335184at2759"/>
<dbReference type="Proteomes" id="UP000001307">
    <property type="component" value="Unassembled WGS sequence"/>
</dbReference>
<dbReference type="EMBL" id="FN653027">
    <property type="protein sequence ID" value="CBY07967.1"/>
    <property type="molecule type" value="Genomic_DNA"/>
</dbReference>
<evidence type="ECO:0000313" key="2">
    <source>
        <dbReference type="Proteomes" id="UP000001307"/>
    </source>
</evidence>
<name>E4X6G6_OIKDI</name>
<sequence>MALKELSTNELAFSSDEDVIITERIENILSEMKDNKLNQHILTEDQLKAMFNSPSIEKSSKFTLLKRIMSMISDFSNSTKMSLEERARKHILHDAIVINLKEQLPQQSILQLYFLRASFDPTRELVEILSRRFTCNDETIMFEDKVRDCIPALITLGHENIIYNRVFDKLCPALDEKRRISFARKALAIEEKKCRDNEQSFKNVYEVAKFLSYFVELGLHIPHKRLEEIQKILNQKYFIPAIPDQPKENGELQKIVRLLLDGASKFKSDLPIIRIFAEQIPRMIECSEKTKVIEQMRSLLSDESLLVGHPDQTSEDICEAGENMGVKRVPIIISERCSVAWKFIMENKEFGITLVQLYACNLQKQRNVRDLHYCSVIYNDCKWLTECLDHLTSKVNYDKSELIKVPAICALLNAQMERIWEEKTNEMKVFHEKLVCEKCSSLDEIDYQEVENEIRHCFSKFVVRMDEDKSLMCRYIEKSTVTSILSKVTLHVMEQLECAILLLQKIEPSHITPLVSVIQRLSNLDSFEQSKLASIKLMLDSSLEDISGLWQQKKLNLSEQDLRKLAHSLHAAEGKAKVATLFH</sequence>
<organism evidence="1">
    <name type="scientific">Oikopleura dioica</name>
    <name type="common">Tunicate</name>
    <dbReference type="NCBI Taxonomy" id="34765"/>
    <lineage>
        <taxon>Eukaryota</taxon>
        <taxon>Metazoa</taxon>
        <taxon>Chordata</taxon>
        <taxon>Tunicata</taxon>
        <taxon>Appendicularia</taxon>
        <taxon>Copelata</taxon>
        <taxon>Oikopleuridae</taxon>
        <taxon>Oikopleura</taxon>
    </lineage>
</organism>
<reference evidence="1" key="1">
    <citation type="journal article" date="2010" name="Science">
        <title>Plasticity of animal genome architecture unmasked by rapid evolution of a pelagic tunicate.</title>
        <authorList>
            <person name="Denoeud F."/>
            <person name="Henriet S."/>
            <person name="Mungpakdee S."/>
            <person name="Aury J.M."/>
            <person name="Da Silva C."/>
            <person name="Brinkmann H."/>
            <person name="Mikhaleva J."/>
            <person name="Olsen L.C."/>
            <person name="Jubin C."/>
            <person name="Canestro C."/>
            <person name="Bouquet J.M."/>
            <person name="Danks G."/>
            <person name="Poulain J."/>
            <person name="Campsteijn C."/>
            <person name="Adamski M."/>
            <person name="Cross I."/>
            <person name="Yadetie F."/>
            <person name="Muffato M."/>
            <person name="Louis A."/>
            <person name="Butcher S."/>
            <person name="Tsagkogeorga G."/>
            <person name="Konrad A."/>
            <person name="Singh S."/>
            <person name="Jensen M.F."/>
            <person name="Cong E.H."/>
            <person name="Eikeseth-Otteraa H."/>
            <person name="Noel B."/>
            <person name="Anthouard V."/>
            <person name="Porcel B.M."/>
            <person name="Kachouri-Lafond R."/>
            <person name="Nishino A."/>
            <person name="Ugolini M."/>
            <person name="Chourrout P."/>
            <person name="Nishida H."/>
            <person name="Aasland R."/>
            <person name="Huzurbazar S."/>
            <person name="Westhof E."/>
            <person name="Delsuc F."/>
            <person name="Lehrach H."/>
            <person name="Reinhardt R."/>
            <person name="Weissenbach J."/>
            <person name="Roy S.W."/>
            <person name="Artiguenave F."/>
            <person name="Postlethwait J.H."/>
            <person name="Manak J.R."/>
            <person name="Thompson E.M."/>
            <person name="Jaillon O."/>
            <person name="Du Pasquier L."/>
            <person name="Boudinot P."/>
            <person name="Liberles D.A."/>
            <person name="Volff J.N."/>
            <person name="Philippe H."/>
            <person name="Lenhard B."/>
            <person name="Roest Crollius H."/>
            <person name="Wincker P."/>
            <person name="Chourrout D."/>
        </authorList>
    </citation>
    <scope>NUCLEOTIDE SEQUENCE [LARGE SCALE GENOMIC DNA]</scope>
</reference>
<accession>E4X6G6</accession>
<dbReference type="InParanoid" id="E4X6G6"/>
<proteinExistence type="predicted"/>